<dbReference type="AlphaFoldDB" id="A0A381XZ77"/>
<accession>A0A381XZ77</accession>
<sequence>MSKVLTDQIEKRTGGTAMDVPAAGKWPTANIADLAVTNAKVATGVDAVKLADGTVTNTELQYINSLSSNAQTQLTAKGGLADDQTWTGSQRGTVVTDNDGSFDLDGGNNFFCTPAGNIALTFTNHTSGQSGYILFVNSGHTISLAATTKADANLTATLSTAGTYLVSYFDNGTNAYLVTSAVFA</sequence>
<reference evidence="1" key="1">
    <citation type="submission" date="2018-05" db="EMBL/GenBank/DDBJ databases">
        <authorList>
            <person name="Lanie J.A."/>
            <person name="Ng W.-L."/>
            <person name="Kazmierczak K.M."/>
            <person name="Andrzejewski T.M."/>
            <person name="Davidsen T.M."/>
            <person name="Wayne K.J."/>
            <person name="Tettelin H."/>
            <person name="Glass J.I."/>
            <person name="Rusch D."/>
            <person name="Podicherti R."/>
            <person name="Tsui H.-C.T."/>
            <person name="Winkler M.E."/>
        </authorList>
    </citation>
    <scope>NUCLEOTIDE SEQUENCE</scope>
</reference>
<dbReference type="EMBL" id="UINC01016734">
    <property type="protein sequence ID" value="SVA69457.1"/>
    <property type="molecule type" value="Genomic_DNA"/>
</dbReference>
<name>A0A381XZ77_9ZZZZ</name>
<evidence type="ECO:0000313" key="1">
    <source>
        <dbReference type="EMBL" id="SVA69457.1"/>
    </source>
</evidence>
<gene>
    <name evidence="1" type="ORF">METZ01_LOCUS122311</name>
</gene>
<organism evidence="1">
    <name type="scientific">marine metagenome</name>
    <dbReference type="NCBI Taxonomy" id="408172"/>
    <lineage>
        <taxon>unclassified sequences</taxon>
        <taxon>metagenomes</taxon>
        <taxon>ecological metagenomes</taxon>
    </lineage>
</organism>
<protein>
    <submittedName>
        <fullName evidence="1">Uncharacterized protein</fullName>
    </submittedName>
</protein>
<proteinExistence type="predicted"/>